<comment type="caution">
    <text evidence="3">The sequence shown here is derived from an EMBL/GenBank/DDBJ whole genome shotgun (WGS) entry which is preliminary data.</text>
</comment>
<feature type="compositionally biased region" description="Basic and acidic residues" evidence="1">
    <location>
        <begin position="203"/>
        <end position="224"/>
    </location>
</feature>
<dbReference type="EMBL" id="JBHUDK010000002">
    <property type="protein sequence ID" value="MFD1597697.1"/>
    <property type="molecule type" value="Genomic_DNA"/>
</dbReference>
<dbReference type="RefSeq" id="WP_256421486.1">
    <property type="nucleotide sequence ID" value="NZ_JANHDI010000007.1"/>
</dbReference>
<keyword evidence="2" id="KW-1133">Transmembrane helix</keyword>
<gene>
    <name evidence="3" type="ORF">ACFSBX_01810</name>
</gene>
<reference evidence="3 4" key="1">
    <citation type="journal article" date="2019" name="Int. J. Syst. Evol. Microbiol.">
        <title>The Global Catalogue of Microorganisms (GCM) 10K type strain sequencing project: providing services to taxonomists for standard genome sequencing and annotation.</title>
        <authorList>
            <consortium name="The Broad Institute Genomics Platform"/>
            <consortium name="The Broad Institute Genome Sequencing Center for Infectious Disease"/>
            <person name="Wu L."/>
            <person name="Ma J."/>
        </authorList>
    </citation>
    <scope>NUCLEOTIDE SEQUENCE [LARGE SCALE GENOMIC DNA]</scope>
    <source>
        <strain evidence="3 4">CGMCC 1.12121</strain>
    </source>
</reference>
<feature type="region of interest" description="Disordered" evidence="1">
    <location>
        <begin position="64"/>
        <end position="111"/>
    </location>
</feature>
<keyword evidence="2" id="KW-0812">Transmembrane</keyword>
<evidence type="ECO:0000256" key="2">
    <source>
        <dbReference type="SAM" id="Phobius"/>
    </source>
</evidence>
<proteinExistence type="predicted"/>
<dbReference type="Proteomes" id="UP001597085">
    <property type="component" value="Unassembled WGS sequence"/>
</dbReference>
<protein>
    <submittedName>
        <fullName evidence="3">Uncharacterized protein</fullName>
    </submittedName>
</protein>
<feature type="transmembrane region" description="Helical" evidence="2">
    <location>
        <begin position="32"/>
        <end position="53"/>
    </location>
</feature>
<dbReference type="InterPro" id="IPR055693">
    <property type="entry name" value="DUF7269"/>
</dbReference>
<dbReference type="Pfam" id="PF23933">
    <property type="entry name" value="DUF7269"/>
    <property type="match status" value="1"/>
</dbReference>
<name>A0ABD6CKR3_9EURY</name>
<evidence type="ECO:0000313" key="3">
    <source>
        <dbReference type="EMBL" id="MFD1597697.1"/>
    </source>
</evidence>
<keyword evidence="4" id="KW-1185">Reference proteome</keyword>
<accession>A0ABD6CKR3</accession>
<sequence length="253" mass="27169">MSDYAFLAVVGAGAVLLGLAGLAGVVVPGVSASFAFVVLVGIIAGIQGLRYALGRREVNVVETETGTPESRYRVPAPGDDDWRTASHRGPRPSTRRGRDRSTRTAGFSRRHPRTLRQRIRDVAVETIGLREHCSAERAERVLDTGDWTDDPVAARFLGADVPVSLSTRLRFVFSRSSYLARALRTLDAVEALDAREGSVLPADRDASALPMDRDASLESADRDASLGPDERDDSLRPDEGVSDDVAAGTEGRG</sequence>
<evidence type="ECO:0000313" key="4">
    <source>
        <dbReference type="Proteomes" id="UP001597085"/>
    </source>
</evidence>
<evidence type="ECO:0000256" key="1">
    <source>
        <dbReference type="SAM" id="MobiDB-lite"/>
    </source>
</evidence>
<keyword evidence="2" id="KW-0472">Membrane</keyword>
<feature type="region of interest" description="Disordered" evidence="1">
    <location>
        <begin position="203"/>
        <end position="253"/>
    </location>
</feature>
<dbReference type="AlphaFoldDB" id="A0ABD6CKR3"/>
<organism evidence="3 4">
    <name type="scientific">Halobellus rarus</name>
    <dbReference type="NCBI Taxonomy" id="1126237"/>
    <lineage>
        <taxon>Archaea</taxon>
        <taxon>Methanobacteriati</taxon>
        <taxon>Methanobacteriota</taxon>
        <taxon>Stenosarchaea group</taxon>
        <taxon>Halobacteria</taxon>
        <taxon>Halobacteriales</taxon>
        <taxon>Haloferacaceae</taxon>
        <taxon>Halobellus</taxon>
    </lineage>
</organism>
<feature type="compositionally biased region" description="Basic residues" evidence="1">
    <location>
        <begin position="85"/>
        <end position="98"/>
    </location>
</feature>